<reference evidence="1 2" key="2">
    <citation type="journal article" date="2011" name="Mol. Biol. Evol.">
        <title>Unity in variety--the pan-genome of the Chlamydiae.</title>
        <authorList>
            <person name="Collingro A."/>
            <person name="Tischler P."/>
            <person name="Weinmaier T."/>
            <person name="Penz T."/>
            <person name="Heinz E."/>
            <person name="Brunham R.C."/>
            <person name="Read T.D."/>
            <person name="Bavoil P.M."/>
            <person name="Sachse K."/>
            <person name="Kahane S."/>
            <person name="Friedman M.G."/>
            <person name="Rattei T."/>
            <person name="Myers G.S."/>
            <person name="Horn M."/>
        </authorList>
    </citation>
    <scope>NUCLEOTIDE SEQUENCE [LARGE SCALE GENOMIC DNA]</scope>
    <source>
        <strain evidence="2">ATCC VR-1471 / Z</strain>
    </source>
</reference>
<dbReference type="HOGENOM" id="CLU_601156_0_0_0"/>
<dbReference type="Proteomes" id="UP000000496">
    <property type="component" value="Chromosome gsn.131"/>
</dbReference>
<dbReference type="EMBL" id="FR872582">
    <property type="protein sequence ID" value="CCB89862.1"/>
    <property type="molecule type" value="Genomic_DNA"/>
</dbReference>
<dbReference type="STRING" id="331113.SNE_A19850"/>
<proteinExistence type="predicted"/>
<gene>
    <name evidence="1" type="ordered locus">SNE_A19850</name>
</gene>
<evidence type="ECO:0000313" key="1">
    <source>
        <dbReference type="EMBL" id="CCB89862.1"/>
    </source>
</evidence>
<accession>F8L3K3</accession>
<name>F8L3K3_SIMNZ</name>
<evidence type="ECO:0000313" key="2">
    <source>
        <dbReference type="Proteomes" id="UP000000496"/>
    </source>
</evidence>
<dbReference type="KEGG" id="sng:SNE_A19850"/>
<sequence>MSTIQQINASKEQFVTANQNSSSDAANSVLLLLQETIDSYKSTQDDEALTGAQTSVEEGLNQIGQNMKALFETNHSLPSESLFVVFYFLGQLNGLETTNADLQAFLGQANNAFGVAESSDAQKNFVKAAKDYYKSTHQPWWDKILKIVVPVILVLVSVVSMDPGMLIAAVATAALTGPAGKAMSKGITEGLEKFLPKDVAEFVGGLLTVAAITVGSLGVGAAASLESVGSELGELGSDLSKLKDTLSKVTVNVPRMSSVAMMGGFSALAKEGPQIVAGFVDALPVSDEVKKALTITFDAILEVVAIAGAMVGGYGALKSNDTDVNLLSNGLKKAADKAGGFITEKLPKVVDALTSAVNRIVSVSEYIKNFALISAGTAECAVAGYDGVQASAMTKLGTIDASLKTLSSSEKATQVQTSNIVQDAIQMMQEFGVMINRVGNLLNQNQNIVADMLAQ</sequence>
<reference key="1">
    <citation type="journal article" date="2011" name="Mol. Biol. Evol.">
        <title>Unity in variety -- the pan-genome of the Chlamydiae.</title>
        <authorList>
            <person name="Collingro A."/>
            <person name="Tischler P."/>
            <person name="Weinmaier T."/>
            <person name="Penz T."/>
            <person name="Heinz E."/>
            <person name="Brunham R.C."/>
            <person name="Read T.D."/>
            <person name="Bavoil P.M."/>
            <person name="Sachse K."/>
            <person name="Kahane S."/>
            <person name="Friedman M.G."/>
            <person name="Rattei T."/>
            <person name="Myers G.S.A."/>
            <person name="Horn M."/>
        </authorList>
    </citation>
    <scope>NUCLEOTIDE SEQUENCE</scope>
    <source>
        <strain>Z</strain>
    </source>
</reference>
<protein>
    <submittedName>
        <fullName evidence="1">Uncharacterized protein</fullName>
    </submittedName>
</protein>
<dbReference type="AlphaFoldDB" id="F8L3K3"/>
<dbReference type="RefSeq" id="WP_013944328.1">
    <property type="nucleotide sequence ID" value="NC_015713.1"/>
</dbReference>
<keyword evidence="2" id="KW-1185">Reference proteome</keyword>
<organism evidence="1 2">
    <name type="scientific">Simkania negevensis (strain ATCC VR-1471 / DSM 27360 / Z)</name>
    <dbReference type="NCBI Taxonomy" id="331113"/>
    <lineage>
        <taxon>Bacteria</taxon>
        <taxon>Pseudomonadati</taxon>
        <taxon>Chlamydiota</taxon>
        <taxon>Chlamydiia</taxon>
        <taxon>Parachlamydiales</taxon>
        <taxon>Simkaniaceae</taxon>
        <taxon>Simkania</taxon>
    </lineage>
</organism>